<keyword evidence="1" id="KW-1133">Transmembrane helix</keyword>
<dbReference type="RefSeq" id="WP_037940265.1">
    <property type="nucleotide sequence ID" value="NZ_JBFADL010000062.1"/>
</dbReference>
<organism evidence="2 3">
    <name type="scientific">Streptomyces toyocaensis</name>
    <dbReference type="NCBI Taxonomy" id="55952"/>
    <lineage>
        <taxon>Bacteria</taxon>
        <taxon>Bacillati</taxon>
        <taxon>Actinomycetota</taxon>
        <taxon>Actinomycetes</taxon>
        <taxon>Kitasatosporales</taxon>
        <taxon>Streptomycetaceae</taxon>
        <taxon>Streptomyces</taxon>
    </lineage>
</organism>
<evidence type="ECO:0000256" key="1">
    <source>
        <dbReference type="SAM" id="Phobius"/>
    </source>
</evidence>
<feature type="transmembrane region" description="Helical" evidence="1">
    <location>
        <begin position="121"/>
        <end position="141"/>
    </location>
</feature>
<keyword evidence="1" id="KW-0812">Transmembrane</keyword>
<comment type="caution">
    <text evidence="2">The sequence shown here is derived from an EMBL/GenBank/DDBJ whole genome shotgun (WGS) entry which is preliminary data.</text>
</comment>
<gene>
    <name evidence="2" type="ORF">BU52_30410</name>
</gene>
<protein>
    <recommendedName>
        <fullName evidence="4">ABC transporter</fullName>
    </recommendedName>
</protein>
<feature type="transmembrane region" description="Helical" evidence="1">
    <location>
        <begin position="190"/>
        <end position="215"/>
    </location>
</feature>
<feature type="transmembrane region" description="Helical" evidence="1">
    <location>
        <begin position="85"/>
        <end position="109"/>
    </location>
</feature>
<keyword evidence="1" id="KW-0472">Membrane</keyword>
<feature type="transmembrane region" description="Helical" evidence="1">
    <location>
        <begin position="153"/>
        <end position="170"/>
    </location>
</feature>
<evidence type="ECO:0008006" key="4">
    <source>
        <dbReference type="Google" id="ProtNLM"/>
    </source>
</evidence>
<dbReference type="OrthoDB" id="4337269at2"/>
<name>A0A081XIR1_STRTO</name>
<reference evidence="2 3" key="1">
    <citation type="submission" date="2014-02" db="EMBL/GenBank/DDBJ databases">
        <title>The genome announcement of Streptomyces toyocaensis NRRL15009.</title>
        <authorList>
            <person name="Hong H.-J."/>
            <person name="Kwun M.J."/>
        </authorList>
    </citation>
    <scope>NUCLEOTIDE SEQUENCE [LARGE SCALE GENOMIC DNA]</scope>
    <source>
        <strain evidence="2 3">NRRL 15009</strain>
    </source>
</reference>
<accession>A0A081XIR1</accession>
<dbReference type="STRING" id="55952.BU52_30410"/>
<feature type="transmembrane region" description="Helical" evidence="1">
    <location>
        <begin position="18"/>
        <end position="37"/>
    </location>
</feature>
<proteinExistence type="predicted"/>
<keyword evidence="3" id="KW-1185">Reference proteome</keyword>
<dbReference type="eggNOG" id="COG1131">
    <property type="taxonomic scope" value="Bacteria"/>
</dbReference>
<dbReference type="EMBL" id="JFCB01000042">
    <property type="protein sequence ID" value="KES03434.1"/>
    <property type="molecule type" value="Genomic_DNA"/>
</dbReference>
<evidence type="ECO:0000313" key="3">
    <source>
        <dbReference type="Proteomes" id="UP000028341"/>
    </source>
</evidence>
<dbReference type="AlphaFoldDB" id="A0A081XIR1"/>
<evidence type="ECO:0000313" key="2">
    <source>
        <dbReference type="EMBL" id="KES03434.1"/>
    </source>
</evidence>
<feature type="transmembrane region" description="Helical" evidence="1">
    <location>
        <begin position="43"/>
        <end position="65"/>
    </location>
</feature>
<dbReference type="Proteomes" id="UP000028341">
    <property type="component" value="Unassembled WGS sequence"/>
</dbReference>
<sequence length="219" mass="22997">MIALIRYTFATVLHTQRYVAPLLLFMGLLGVLTVNGSGPLPPAYASSAGALFVCSTWLTVALMSLDEPTQRAIVVVASGGRSLKVLIAAIGTALLSCLVLMVFGLLFPLWMGRHTVTVDDLLLGVEAQLTCAFVGIAIGVLCSRPVFGRQGHAVVSAVALMMGALFAKGMPPVNRLFTLMSTTPHAEQLLAPTGGMLAVATVILIAFTAVTQFVAARRE</sequence>